<feature type="domain" description="AprE-like beta-barrel" evidence="5">
    <location>
        <begin position="321"/>
        <end position="401"/>
    </location>
</feature>
<evidence type="ECO:0000259" key="5">
    <source>
        <dbReference type="Pfam" id="PF26002"/>
    </source>
</evidence>
<dbReference type="GO" id="GO:0030313">
    <property type="term" value="C:cell envelope"/>
    <property type="evidence" value="ECO:0007669"/>
    <property type="project" value="UniProtKB-SubCell"/>
</dbReference>
<feature type="transmembrane region" description="Helical" evidence="3">
    <location>
        <begin position="46"/>
        <end position="65"/>
    </location>
</feature>
<accession>A0A444J3U6</accession>
<dbReference type="Gene3D" id="2.40.420.20">
    <property type="match status" value="1"/>
</dbReference>
<dbReference type="Gene3D" id="2.40.50.100">
    <property type="match status" value="1"/>
</dbReference>
<protein>
    <submittedName>
        <fullName evidence="6">Multidrug resistance efflux pump</fullName>
    </submittedName>
</protein>
<dbReference type="Gene3D" id="1.10.287.470">
    <property type="entry name" value="Helix hairpin bin"/>
    <property type="match status" value="1"/>
</dbReference>
<evidence type="ECO:0000313" key="7">
    <source>
        <dbReference type="Proteomes" id="UP000287853"/>
    </source>
</evidence>
<organism evidence="6 7">
    <name type="scientific">Candidatus Electrothrix aarhusensis</name>
    <dbReference type="NCBI Taxonomy" id="1859131"/>
    <lineage>
        <taxon>Bacteria</taxon>
        <taxon>Pseudomonadati</taxon>
        <taxon>Thermodesulfobacteriota</taxon>
        <taxon>Desulfobulbia</taxon>
        <taxon>Desulfobulbales</taxon>
        <taxon>Desulfobulbaceae</taxon>
        <taxon>Candidatus Electrothrix</taxon>
    </lineage>
</organism>
<dbReference type="Pfam" id="PF25967">
    <property type="entry name" value="RND-MFP_C"/>
    <property type="match status" value="1"/>
</dbReference>
<keyword evidence="3" id="KW-1133">Transmembrane helix</keyword>
<keyword evidence="2" id="KW-0175">Coiled coil</keyword>
<dbReference type="SUPFAM" id="SSF111369">
    <property type="entry name" value="HlyD-like secretion proteins"/>
    <property type="match status" value="1"/>
</dbReference>
<comment type="caution">
    <text evidence="6">The sequence shown here is derived from an EMBL/GenBank/DDBJ whole genome shotgun (WGS) entry which is preliminary data.</text>
</comment>
<proteinExistence type="predicted"/>
<dbReference type="InterPro" id="IPR050465">
    <property type="entry name" value="UPF0194_transport"/>
</dbReference>
<keyword evidence="3" id="KW-0472">Membrane</keyword>
<name>A0A444J3U6_9BACT</name>
<dbReference type="PANTHER" id="PTHR32347">
    <property type="entry name" value="EFFLUX SYSTEM COMPONENT YKNX-RELATED"/>
    <property type="match status" value="1"/>
</dbReference>
<sequence>MSKVQRPLEEELDPAEKYHQLQAVHYQLEDDHFALQHRLKRTRRRYRLLFLLLIIAGIGTGGYFWHGELASFLPSVPGLEKQSDKPKEPLVTVKKQTLRNTLSLTGKIEPLGQIDVVAPLEGMVLEKNFQYGDFVEKNTVLLTIDISNEEVKYREAQAAYLEAEDKLKSLKKWEKSLEVVRIRHDLKKQEYSLKTTQRDLKKNKRLLKKGIVPSSEVEQLEEDYQNQQRDIAFFQQQLALTLEKGSKDNVHIAGLKKKNSLLKMKALAARIEKAQLISPIDGVILLPVSRKEEAPFQIQPGSFVKQDQVLFTIANLQGFNIRAQVDENDILQLQVGQDVTITGDAFQDKLTLKGTVQYISFQADKQEPGRASSFSARISVVAPTDEQKKRLLLGMSADMEVLISEKPNALIIPFAFVTVDDKQQAWVRKRMKDTGETKKVPVKIGITQANTVEILEGLEVGDKIMREPLPPLMKP</sequence>
<evidence type="ECO:0000256" key="2">
    <source>
        <dbReference type="ARBA" id="ARBA00023054"/>
    </source>
</evidence>
<dbReference type="Gene3D" id="2.40.30.170">
    <property type="match status" value="1"/>
</dbReference>
<dbReference type="InterPro" id="IPR058627">
    <property type="entry name" value="MdtA-like_C"/>
</dbReference>
<evidence type="ECO:0000259" key="4">
    <source>
        <dbReference type="Pfam" id="PF25967"/>
    </source>
</evidence>
<evidence type="ECO:0000256" key="1">
    <source>
        <dbReference type="ARBA" id="ARBA00004196"/>
    </source>
</evidence>
<reference evidence="6 7" key="1">
    <citation type="submission" date="2017-01" db="EMBL/GenBank/DDBJ databases">
        <title>The cable genome- insights into the physiology and evolution of filamentous bacteria capable of sulfide oxidation via long distance electron transfer.</title>
        <authorList>
            <person name="Schreiber L."/>
            <person name="Bjerg J.T."/>
            <person name="Boggild A."/>
            <person name="Van De Vossenberg J."/>
            <person name="Meysman F."/>
            <person name="Nielsen L.P."/>
            <person name="Schramm A."/>
            <person name="Kjeldsen K.U."/>
        </authorList>
    </citation>
    <scope>NUCLEOTIDE SEQUENCE [LARGE SCALE GENOMIC DNA]</scope>
    <source>
        <strain evidence="6">MCF</strain>
    </source>
</reference>
<keyword evidence="7" id="KW-1185">Reference proteome</keyword>
<dbReference type="EMBL" id="MTKO01000028">
    <property type="protein sequence ID" value="RWX47743.1"/>
    <property type="molecule type" value="Genomic_DNA"/>
</dbReference>
<dbReference type="AlphaFoldDB" id="A0A444J3U6"/>
<feature type="domain" description="Multidrug resistance protein MdtA-like C-terminal permuted SH3" evidence="4">
    <location>
        <begin position="408"/>
        <end position="464"/>
    </location>
</feature>
<evidence type="ECO:0000313" key="6">
    <source>
        <dbReference type="EMBL" id="RWX47743.1"/>
    </source>
</evidence>
<dbReference type="Proteomes" id="UP000287853">
    <property type="component" value="Unassembled WGS sequence"/>
</dbReference>
<dbReference type="Pfam" id="PF26002">
    <property type="entry name" value="Beta-barrel_AprE"/>
    <property type="match status" value="1"/>
</dbReference>
<dbReference type="InterPro" id="IPR058982">
    <property type="entry name" value="Beta-barrel_AprE"/>
</dbReference>
<comment type="subcellular location">
    <subcellularLocation>
        <location evidence="1">Cell envelope</location>
    </subcellularLocation>
</comment>
<gene>
    <name evidence="6" type="primary">macA_2</name>
    <name evidence="6" type="ORF">H206_06980</name>
</gene>
<evidence type="ECO:0000256" key="3">
    <source>
        <dbReference type="SAM" id="Phobius"/>
    </source>
</evidence>
<keyword evidence="3" id="KW-0812">Transmembrane</keyword>